<dbReference type="OrthoDB" id="15524at2"/>
<sequence length="66" mass="7016">MALNQDTLKTMIVSNLEGHGFVANQHGRMDELADAIAKAIVEHITTSAEVIVIGGGHYAGEKAQIE</sequence>
<evidence type="ECO:0000313" key="2">
    <source>
        <dbReference type="Proteomes" id="UP000191116"/>
    </source>
</evidence>
<dbReference type="EMBL" id="FUWP01000025">
    <property type="protein sequence ID" value="SKA52632.1"/>
    <property type="molecule type" value="Genomic_DNA"/>
</dbReference>
<protein>
    <submittedName>
        <fullName evidence="1">Uncharacterized protein</fullName>
    </submittedName>
</protein>
<dbReference type="Proteomes" id="UP000191116">
    <property type="component" value="Unassembled WGS sequence"/>
</dbReference>
<dbReference type="AlphaFoldDB" id="A0A1T4UIM0"/>
<evidence type="ECO:0000313" key="1">
    <source>
        <dbReference type="EMBL" id="SKA52632.1"/>
    </source>
</evidence>
<proteinExistence type="predicted"/>
<organism evidence="1 2">
    <name type="scientific">Photobacterium toruni</name>
    <dbReference type="NCBI Taxonomy" id="1935446"/>
    <lineage>
        <taxon>Bacteria</taxon>
        <taxon>Pseudomonadati</taxon>
        <taxon>Pseudomonadota</taxon>
        <taxon>Gammaproteobacteria</taxon>
        <taxon>Vibrionales</taxon>
        <taxon>Vibrionaceae</taxon>
        <taxon>Photobacterium</taxon>
    </lineage>
</organism>
<reference evidence="1 2" key="1">
    <citation type="submission" date="2017-02" db="EMBL/GenBank/DDBJ databases">
        <authorList>
            <person name="Peterson S.W."/>
        </authorList>
    </citation>
    <scope>NUCLEOTIDE SEQUENCE [LARGE SCALE GENOMIC DNA]</scope>
    <source>
        <strain evidence="1 2">CECT 9189</strain>
    </source>
</reference>
<gene>
    <name evidence="1" type="ORF">CZ814_03315</name>
</gene>
<name>A0A1T4UIM0_9GAMM</name>
<accession>A0A1T4UIM0</accession>